<evidence type="ECO:0000313" key="2">
    <source>
        <dbReference type="WBParaSite" id="ALUE_0002215601-mRNA-1"/>
    </source>
</evidence>
<accession>A0A0M3ITS8</accession>
<dbReference type="AlphaFoldDB" id="A0A0M3ITS8"/>
<sequence>LYPIVKVDHGFALLNDTILAYSSRSTQRHNATVRRHASLNRAHTSRARANLSDTKSVRSLRSLNRHDQHKFDTISLPGKRKISHSSRSPCDTIQRSAYVSKRYPIMLKQQPTTYDLNYGTPSSLPMRKRDTTYSWGECCGVGRRNDSIDVPYSYIKGGIPVRYMNNTEEDSHGAIIELKTYAGGATASAFQGIVTGQITVPQVRYVVHLSKTKARDESSLTATTQVATSASSDTMQSTYAIPSRNIRDGMVNRHQQLTAPISTVRPLLSNRDRDNFRDGYEASKESELKAVPQITISDNEKEETSAQAGFFIIYSCSHILR</sequence>
<keyword evidence="1" id="KW-1185">Reference proteome</keyword>
<organism evidence="1 2">
    <name type="scientific">Ascaris lumbricoides</name>
    <name type="common">Giant roundworm</name>
    <dbReference type="NCBI Taxonomy" id="6252"/>
    <lineage>
        <taxon>Eukaryota</taxon>
        <taxon>Metazoa</taxon>
        <taxon>Ecdysozoa</taxon>
        <taxon>Nematoda</taxon>
        <taxon>Chromadorea</taxon>
        <taxon>Rhabditida</taxon>
        <taxon>Spirurina</taxon>
        <taxon>Ascaridomorpha</taxon>
        <taxon>Ascaridoidea</taxon>
        <taxon>Ascarididae</taxon>
        <taxon>Ascaris</taxon>
    </lineage>
</organism>
<protein>
    <submittedName>
        <fullName evidence="2">PDZ domain-containing protein</fullName>
    </submittedName>
</protein>
<name>A0A0M3ITS8_ASCLU</name>
<reference evidence="2" key="1">
    <citation type="submission" date="2017-02" db="UniProtKB">
        <authorList>
            <consortium name="WormBaseParasite"/>
        </authorList>
    </citation>
    <scope>IDENTIFICATION</scope>
</reference>
<dbReference type="WBParaSite" id="ALUE_0002215601-mRNA-1">
    <property type="protein sequence ID" value="ALUE_0002215601-mRNA-1"/>
    <property type="gene ID" value="ALUE_0002215601"/>
</dbReference>
<evidence type="ECO:0000313" key="1">
    <source>
        <dbReference type="Proteomes" id="UP000036681"/>
    </source>
</evidence>
<dbReference type="Proteomes" id="UP000036681">
    <property type="component" value="Unplaced"/>
</dbReference>
<proteinExistence type="predicted"/>